<dbReference type="GO" id="GO:0040029">
    <property type="term" value="P:epigenetic regulation of gene expression"/>
    <property type="evidence" value="ECO:0007669"/>
    <property type="project" value="TreeGrafter"/>
</dbReference>
<feature type="domain" description="Histone deacetylase" evidence="2">
    <location>
        <begin position="64"/>
        <end position="351"/>
    </location>
</feature>
<evidence type="ECO:0000313" key="4">
    <source>
        <dbReference type="Proteomes" id="UP000595917"/>
    </source>
</evidence>
<dbReference type="KEGG" id="bhc:JFL75_02705"/>
<keyword evidence="4" id="KW-1185">Reference proteome</keyword>
<comment type="similarity">
    <text evidence="1">Belongs to the histone deacetylase family.</text>
</comment>
<proteinExistence type="inferred from homology"/>
<dbReference type="EMBL" id="CP067089">
    <property type="protein sequence ID" value="QQO09837.1"/>
    <property type="molecule type" value="Genomic_DNA"/>
</dbReference>
<dbReference type="PANTHER" id="PTHR10625">
    <property type="entry name" value="HISTONE DEACETYLASE HDAC1-RELATED"/>
    <property type="match status" value="1"/>
</dbReference>
<name>A0A7T7XP33_9SPIR</name>
<dbReference type="RefSeq" id="WP_215627140.1">
    <property type="nucleotide sequence ID" value="NZ_CP067089.2"/>
</dbReference>
<accession>A0A7T7XP33</accession>
<dbReference type="InterPro" id="IPR023696">
    <property type="entry name" value="Ureohydrolase_dom_sf"/>
</dbReference>
<dbReference type="InterPro" id="IPR037138">
    <property type="entry name" value="His_deacetylse_dom_sf"/>
</dbReference>
<dbReference type="PANTHER" id="PTHR10625:SF19">
    <property type="entry name" value="HISTONE DEACETYLASE 12"/>
    <property type="match status" value="1"/>
</dbReference>
<dbReference type="AlphaFoldDB" id="A0A7T7XP33"/>
<dbReference type="Pfam" id="PF00850">
    <property type="entry name" value="Hist_deacetyl"/>
    <property type="match status" value="1"/>
</dbReference>
<gene>
    <name evidence="3" type="ORF">JFL75_02705</name>
</gene>
<organism evidence="3 4">
    <name type="scientific">Breznakiella homolactica</name>
    <dbReference type="NCBI Taxonomy" id="2798577"/>
    <lineage>
        <taxon>Bacteria</taxon>
        <taxon>Pseudomonadati</taxon>
        <taxon>Spirochaetota</taxon>
        <taxon>Spirochaetia</taxon>
        <taxon>Spirochaetales</taxon>
        <taxon>Breznakiellaceae</taxon>
        <taxon>Breznakiella</taxon>
    </lineage>
</organism>
<dbReference type="PRINTS" id="PR01270">
    <property type="entry name" value="HDASUPER"/>
</dbReference>
<evidence type="ECO:0000259" key="2">
    <source>
        <dbReference type="Pfam" id="PF00850"/>
    </source>
</evidence>
<evidence type="ECO:0000313" key="3">
    <source>
        <dbReference type="EMBL" id="QQO09837.1"/>
    </source>
</evidence>
<dbReference type="Gene3D" id="3.40.800.20">
    <property type="entry name" value="Histone deacetylase domain"/>
    <property type="match status" value="1"/>
</dbReference>
<dbReference type="Proteomes" id="UP000595917">
    <property type="component" value="Chromosome"/>
</dbReference>
<dbReference type="SUPFAM" id="SSF52768">
    <property type="entry name" value="Arginase/deacetylase"/>
    <property type="match status" value="1"/>
</dbReference>
<reference evidence="3" key="1">
    <citation type="submission" date="2021-01" db="EMBL/GenBank/DDBJ databases">
        <title>Description of Breznakiella homolactica.</title>
        <authorList>
            <person name="Song Y."/>
            <person name="Brune A."/>
        </authorList>
    </citation>
    <scope>NUCLEOTIDE SEQUENCE</scope>
    <source>
        <strain evidence="3">RmG30</strain>
    </source>
</reference>
<dbReference type="InterPro" id="IPR023801">
    <property type="entry name" value="His_deacetylse_dom"/>
</dbReference>
<dbReference type="InterPro" id="IPR000286">
    <property type="entry name" value="HDACs"/>
</dbReference>
<evidence type="ECO:0000256" key="1">
    <source>
        <dbReference type="ARBA" id="ARBA00005947"/>
    </source>
</evidence>
<sequence length="362" mass="39519">MILFDPTLDMAFQDYGIMLPIMKSRAERVFRAVQERRGTLTGPLSAADIPGAAERLREGAGDLVVTREDLERVHDAGFVRDLLGEGPEGQKGLEKALLNAYELIDDEGKPNRYEPDRAIKPLTALFDTVLNQVRGTYTACRIALSGGEGFCYYLGGGMHHARYDSGAGFCVINDLVIAARKIQAEGRAKLIWIVDVDAHKGDGSAELVRFARDRGELGGKSGGENILTLSIHMAQGWPLDAETLEKAGPGRAPLIPSDVEIPVNHGEEPQYIEKLTAGLRRLEDLSPEGKPDLIIVVDGADPYENDGLPSSSTLTLTLEQCLARDRTIFDYVTRRNIPSAWVMAGGYGDRAWEPPAEFLSSL</sequence>
<protein>
    <submittedName>
        <fullName evidence="3">Histone deacetylase</fullName>
    </submittedName>
</protein>
<dbReference type="GO" id="GO:0004407">
    <property type="term" value="F:histone deacetylase activity"/>
    <property type="evidence" value="ECO:0007669"/>
    <property type="project" value="TreeGrafter"/>
</dbReference>